<dbReference type="GO" id="GO:0006412">
    <property type="term" value="P:translation"/>
    <property type="evidence" value="ECO:0007669"/>
    <property type="project" value="UniProtKB-UniRule"/>
</dbReference>
<comment type="similarity">
    <text evidence="1 5">Belongs to the universal ribosomal protein uL29 family.</text>
</comment>
<protein>
    <recommendedName>
        <fullName evidence="4 5">Large ribosomal subunit protein uL29</fullName>
    </recommendedName>
</protein>
<reference evidence="6 7" key="1">
    <citation type="submission" date="2016-10" db="EMBL/GenBank/DDBJ databases">
        <authorList>
            <person name="de Groot N.N."/>
        </authorList>
    </citation>
    <scope>NUCLEOTIDE SEQUENCE [LARGE SCALE GENOMIC DNA]</scope>
    <source>
        <strain evidence="6 7">DSM 15269</strain>
    </source>
</reference>
<dbReference type="OrthoDB" id="9815192at2"/>
<dbReference type="STRING" id="206665.SAMN04488516_11647"/>
<dbReference type="SUPFAM" id="SSF46561">
    <property type="entry name" value="Ribosomal protein L29 (L29p)"/>
    <property type="match status" value="1"/>
</dbReference>
<dbReference type="HAMAP" id="MF_00374">
    <property type="entry name" value="Ribosomal_uL29"/>
    <property type="match status" value="1"/>
</dbReference>
<evidence type="ECO:0000313" key="6">
    <source>
        <dbReference type="EMBL" id="SDO02046.1"/>
    </source>
</evidence>
<dbReference type="GO" id="GO:0022625">
    <property type="term" value="C:cytosolic large ribosomal subunit"/>
    <property type="evidence" value="ECO:0007669"/>
    <property type="project" value="TreeGrafter"/>
</dbReference>
<name>A0A1H0G5B3_9BACT</name>
<dbReference type="InterPro" id="IPR036049">
    <property type="entry name" value="Ribosomal_uL29_sf"/>
</dbReference>
<sequence>MKAKELRSLAVGELHKKLADLRRELFNLRFQHATAQLENTQRIPQVKRDIARVLTVLREKELESQNESK</sequence>
<dbReference type="EMBL" id="FNIN01000016">
    <property type="protein sequence ID" value="SDO02046.1"/>
    <property type="molecule type" value="Genomic_DNA"/>
</dbReference>
<dbReference type="GO" id="GO:0003735">
    <property type="term" value="F:structural constituent of ribosome"/>
    <property type="evidence" value="ECO:0007669"/>
    <property type="project" value="InterPro"/>
</dbReference>
<evidence type="ECO:0000256" key="2">
    <source>
        <dbReference type="ARBA" id="ARBA00022980"/>
    </source>
</evidence>
<evidence type="ECO:0000256" key="3">
    <source>
        <dbReference type="ARBA" id="ARBA00023274"/>
    </source>
</evidence>
<dbReference type="Proteomes" id="UP000199602">
    <property type="component" value="Unassembled WGS sequence"/>
</dbReference>
<dbReference type="AlphaFoldDB" id="A0A1H0G5B3"/>
<dbReference type="Gene3D" id="1.10.287.310">
    <property type="match status" value="1"/>
</dbReference>
<dbReference type="PANTHER" id="PTHR10916">
    <property type="entry name" value="60S RIBOSOMAL PROTEIN L35/50S RIBOSOMAL PROTEIN L29"/>
    <property type="match status" value="1"/>
</dbReference>
<dbReference type="RefSeq" id="WP_092066494.1">
    <property type="nucleotide sequence ID" value="NZ_FNIN01000016.1"/>
</dbReference>
<dbReference type="InterPro" id="IPR001854">
    <property type="entry name" value="Ribosomal_uL29"/>
</dbReference>
<evidence type="ECO:0000256" key="1">
    <source>
        <dbReference type="ARBA" id="ARBA00009254"/>
    </source>
</evidence>
<evidence type="ECO:0000256" key="5">
    <source>
        <dbReference type="HAMAP-Rule" id="MF_00374"/>
    </source>
</evidence>
<keyword evidence="3 5" id="KW-0687">Ribonucleoprotein</keyword>
<organism evidence="6 7">
    <name type="scientific">Desulfonauticus submarinus</name>
    <dbReference type="NCBI Taxonomy" id="206665"/>
    <lineage>
        <taxon>Bacteria</taxon>
        <taxon>Pseudomonadati</taxon>
        <taxon>Thermodesulfobacteriota</taxon>
        <taxon>Desulfovibrionia</taxon>
        <taxon>Desulfovibrionales</taxon>
        <taxon>Desulfonauticaceae</taxon>
        <taxon>Desulfonauticus</taxon>
    </lineage>
</organism>
<dbReference type="NCBIfam" id="TIGR00012">
    <property type="entry name" value="L29"/>
    <property type="match status" value="1"/>
</dbReference>
<dbReference type="InterPro" id="IPR050063">
    <property type="entry name" value="Ribosomal_protein_uL29"/>
</dbReference>
<evidence type="ECO:0000313" key="7">
    <source>
        <dbReference type="Proteomes" id="UP000199602"/>
    </source>
</evidence>
<dbReference type="Pfam" id="PF00831">
    <property type="entry name" value="Ribosomal_L29"/>
    <property type="match status" value="1"/>
</dbReference>
<keyword evidence="7" id="KW-1185">Reference proteome</keyword>
<proteinExistence type="inferred from homology"/>
<keyword evidence="2 5" id="KW-0689">Ribosomal protein</keyword>
<dbReference type="PANTHER" id="PTHR10916:SF0">
    <property type="entry name" value="LARGE RIBOSOMAL SUBUNIT PROTEIN UL29C"/>
    <property type="match status" value="1"/>
</dbReference>
<accession>A0A1H0G5B3</accession>
<evidence type="ECO:0000256" key="4">
    <source>
        <dbReference type="ARBA" id="ARBA00035204"/>
    </source>
</evidence>
<dbReference type="CDD" id="cd00427">
    <property type="entry name" value="Ribosomal_L29_HIP"/>
    <property type="match status" value="1"/>
</dbReference>
<gene>
    <name evidence="5" type="primary">rpmC</name>
    <name evidence="6" type="ORF">SAMN04488516_11647</name>
</gene>
<dbReference type="FunFam" id="1.10.287.310:FF:000001">
    <property type="entry name" value="50S ribosomal protein L29"/>
    <property type="match status" value="1"/>
</dbReference>